<dbReference type="SUPFAM" id="SSF109854">
    <property type="entry name" value="DinB/YfiT-like putative metalloenzymes"/>
    <property type="match status" value="1"/>
</dbReference>
<dbReference type="Proteomes" id="UP000261739">
    <property type="component" value="Unassembled WGS sequence"/>
</dbReference>
<dbReference type="InterPro" id="IPR007061">
    <property type="entry name" value="MST-like"/>
</dbReference>
<organism evidence="1 2">
    <name type="scientific">Corynebacterium nuruki</name>
    <dbReference type="NCBI Taxonomy" id="1032851"/>
    <lineage>
        <taxon>Bacteria</taxon>
        <taxon>Bacillati</taxon>
        <taxon>Actinomycetota</taxon>
        <taxon>Actinomycetes</taxon>
        <taxon>Mycobacteriales</taxon>
        <taxon>Corynebacteriaceae</taxon>
        <taxon>Corynebacterium</taxon>
    </lineage>
</organism>
<dbReference type="STRING" id="863239.GCA_000213935_02768"/>
<comment type="caution">
    <text evidence="1">The sequence shown here is derived from an EMBL/GenBank/DDBJ whole genome shotgun (WGS) entry which is preliminary data.</text>
</comment>
<dbReference type="Pfam" id="PF04978">
    <property type="entry name" value="MST"/>
    <property type="match status" value="1"/>
</dbReference>
<accession>A0A3D4SZ70</accession>
<dbReference type="InterPro" id="IPR034660">
    <property type="entry name" value="DinB/YfiT-like"/>
</dbReference>
<dbReference type="EMBL" id="DQID01000189">
    <property type="protein sequence ID" value="HCT14578.1"/>
    <property type="molecule type" value="Genomic_DNA"/>
</dbReference>
<protein>
    <submittedName>
        <fullName evidence="1">DUF664 domain-containing protein</fullName>
    </submittedName>
</protein>
<dbReference type="RefSeq" id="WP_010118637.1">
    <property type="nucleotide sequence ID" value="NZ_DAITTW010000008.1"/>
</dbReference>
<reference evidence="1 2" key="1">
    <citation type="journal article" date="2018" name="Nat. Biotechnol.">
        <title>A standardized bacterial taxonomy based on genome phylogeny substantially revises the tree of life.</title>
        <authorList>
            <person name="Parks D.H."/>
            <person name="Chuvochina M."/>
            <person name="Waite D.W."/>
            <person name="Rinke C."/>
            <person name="Skarshewski A."/>
            <person name="Chaumeil P.A."/>
            <person name="Hugenholtz P."/>
        </authorList>
    </citation>
    <scope>NUCLEOTIDE SEQUENCE [LARGE SCALE GENOMIC DNA]</scope>
    <source>
        <strain evidence="1">UBA11247</strain>
    </source>
</reference>
<evidence type="ECO:0000313" key="1">
    <source>
        <dbReference type="EMBL" id="HCT14578.1"/>
    </source>
</evidence>
<sequence>MDTPTTGPAQRAVVDAFLDVAAEILDGYGAALATFDDDTVNATPVPGTVNSAFALVAHVHGMAVFWGGSFIAGEDRERDRAAEFRATGTVQEAGALVAEIRDRLPEWAAVAMTEGVRNRSAKGTSRPDAAFVTPEWVLNHMLREMAQHLGHLEVCRDVVLAERADRADRAR</sequence>
<gene>
    <name evidence="1" type="ORF">DIW82_07255</name>
</gene>
<evidence type="ECO:0000313" key="2">
    <source>
        <dbReference type="Proteomes" id="UP000261739"/>
    </source>
</evidence>
<dbReference type="Gene3D" id="1.20.120.450">
    <property type="entry name" value="dinb family like domain"/>
    <property type="match status" value="1"/>
</dbReference>
<name>A0A3D4SZ70_9CORY</name>
<proteinExistence type="predicted"/>
<dbReference type="AlphaFoldDB" id="A0A3D4SZ70"/>